<feature type="compositionally biased region" description="Low complexity" evidence="1">
    <location>
        <begin position="392"/>
        <end position="404"/>
    </location>
</feature>
<organism evidence="3 4">
    <name type="scientific">Alligator mississippiensis</name>
    <name type="common">American alligator</name>
    <dbReference type="NCBI Taxonomy" id="8496"/>
    <lineage>
        <taxon>Eukaryota</taxon>
        <taxon>Metazoa</taxon>
        <taxon>Chordata</taxon>
        <taxon>Craniata</taxon>
        <taxon>Vertebrata</taxon>
        <taxon>Euteleostomi</taxon>
        <taxon>Archelosauria</taxon>
        <taxon>Archosauria</taxon>
        <taxon>Crocodylia</taxon>
        <taxon>Alligatoridae</taxon>
        <taxon>Alligatorinae</taxon>
        <taxon>Alligator</taxon>
    </lineage>
</organism>
<sequence>MLSASLTCATAAGHWFITSLREHGDALLDEVPDILGTIFIRMLKVQERSVRGFLLEVVSVLAGFHIEAMTSSLLRKPLPMDSDTSELWRALGGDDFLTLHILRLLMSKIQHLAGKDRSSAEDSAPLGLVAATCGSLEMCTSIHSSPMLRELLPEILSALLEQAGSICQCPQVASGGGSCSRGSCEQCATLAGRENWLPNTFHSTFGLGELPCNPSGFRLSMETLTCVISKGLGEGVAAALCEEGAWLLLESPQTHHEGVCQLARLSLCLHDLPVSKPTSHPMSNRRAPLAEALPHGVLWDSALLVCDPIIEEHKLLKPVLHLLQQRARDSNNLVQQMTATELDDIVYGDPDQCPGRLHKEKTASLLYDPIEAELDNNPVSPGGPQPTGGQGVQSKLGPLLPLPGLKEDAGSSDLPCPGVRMCETRAAAERPLLVLGHISGGPRYGHLDHRGHF</sequence>
<dbReference type="Proteomes" id="UP000050525">
    <property type="component" value="Unassembled WGS sequence"/>
</dbReference>
<evidence type="ECO:0000259" key="2">
    <source>
        <dbReference type="Pfam" id="PF21047"/>
    </source>
</evidence>
<evidence type="ECO:0000313" key="4">
    <source>
        <dbReference type="Proteomes" id="UP000050525"/>
    </source>
</evidence>
<feature type="domain" description="Maestro-like HEAT-repeats" evidence="2">
    <location>
        <begin position="4"/>
        <end position="102"/>
    </location>
</feature>
<dbReference type="InterPro" id="IPR048465">
    <property type="entry name" value="Maestro-like_HEAT"/>
</dbReference>
<name>A0A151MT11_ALLMI</name>
<comment type="caution">
    <text evidence="3">The sequence shown here is derived from an EMBL/GenBank/DDBJ whole genome shotgun (WGS) entry which is preliminary data.</text>
</comment>
<keyword evidence="4" id="KW-1185">Reference proteome</keyword>
<proteinExistence type="predicted"/>
<accession>A0A151MT11</accession>
<dbReference type="STRING" id="8496.A0A151MT11"/>
<reference evidence="3 4" key="1">
    <citation type="journal article" date="2012" name="Genome Biol.">
        <title>Sequencing three crocodilian genomes to illuminate the evolution of archosaurs and amniotes.</title>
        <authorList>
            <person name="St John J.A."/>
            <person name="Braun E.L."/>
            <person name="Isberg S.R."/>
            <person name="Miles L.G."/>
            <person name="Chong A.Y."/>
            <person name="Gongora J."/>
            <person name="Dalzell P."/>
            <person name="Moran C."/>
            <person name="Bed'hom B."/>
            <person name="Abzhanov A."/>
            <person name="Burgess S.C."/>
            <person name="Cooksey A.M."/>
            <person name="Castoe T.A."/>
            <person name="Crawford N.G."/>
            <person name="Densmore L.D."/>
            <person name="Drew J.C."/>
            <person name="Edwards S.V."/>
            <person name="Faircloth B.C."/>
            <person name="Fujita M.K."/>
            <person name="Greenwold M.J."/>
            <person name="Hoffmann F.G."/>
            <person name="Howard J.M."/>
            <person name="Iguchi T."/>
            <person name="Janes D.E."/>
            <person name="Khan S.Y."/>
            <person name="Kohno S."/>
            <person name="de Koning A.J."/>
            <person name="Lance S.L."/>
            <person name="McCarthy F.M."/>
            <person name="McCormack J.E."/>
            <person name="Merchant M.E."/>
            <person name="Peterson D.G."/>
            <person name="Pollock D.D."/>
            <person name="Pourmand N."/>
            <person name="Raney B.J."/>
            <person name="Roessler K.A."/>
            <person name="Sanford J.R."/>
            <person name="Sawyer R.H."/>
            <person name="Schmidt C.J."/>
            <person name="Triplett E.W."/>
            <person name="Tuberville T.D."/>
            <person name="Venegas-Anaya M."/>
            <person name="Howard J.T."/>
            <person name="Jarvis E.D."/>
            <person name="Guillette L.J.Jr."/>
            <person name="Glenn T.C."/>
            <person name="Green R.E."/>
            <person name="Ray D.A."/>
        </authorList>
    </citation>
    <scope>NUCLEOTIDE SEQUENCE [LARGE SCALE GENOMIC DNA]</scope>
    <source>
        <strain evidence="3">KSC_2009_1</strain>
    </source>
</reference>
<dbReference type="PANTHER" id="PTHR23120">
    <property type="entry name" value="MAESTRO-RELATED HEAT DOMAIN-CONTAINING"/>
    <property type="match status" value="1"/>
</dbReference>
<feature type="region of interest" description="Disordered" evidence="1">
    <location>
        <begin position="374"/>
        <end position="411"/>
    </location>
</feature>
<dbReference type="Pfam" id="PF21047">
    <property type="entry name" value="HEAT_Maestro"/>
    <property type="match status" value="1"/>
</dbReference>
<dbReference type="GO" id="GO:0005737">
    <property type="term" value="C:cytoplasm"/>
    <property type="evidence" value="ECO:0007669"/>
    <property type="project" value="TreeGrafter"/>
</dbReference>
<dbReference type="EMBL" id="AKHW03005127">
    <property type="protein sequence ID" value="KYO27642.1"/>
    <property type="molecule type" value="Genomic_DNA"/>
</dbReference>
<evidence type="ECO:0000256" key="1">
    <source>
        <dbReference type="SAM" id="MobiDB-lite"/>
    </source>
</evidence>
<dbReference type="AlphaFoldDB" id="A0A151MT11"/>
<gene>
    <name evidence="3" type="ORF">Y1Q_0005208</name>
</gene>
<protein>
    <recommendedName>
        <fullName evidence="2">Maestro-like HEAT-repeats domain-containing protein</fullName>
    </recommendedName>
</protein>
<evidence type="ECO:0000313" key="3">
    <source>
        <dbReference type="EMBL" id="KYO27642.1"/>
    </source>
</evidence>
<dbReference type="PANTHER" id="PTHR23120:SF22">
    <property type="entry name" value="MAESTRO HEAT-LIKE REPEAT-CONTAINING PROTEIN FAMILY MEMBER 2B"/>
    <property type="match status" value="1"/>
</dbReference>
<dbReference type="InterPro" id="IPR045206">
    <property type="entry name" value="Maestro_heat-like_prot"/>
</dbReference>